<dbReference type="SUPFAM" id="SSF53448">
    <property type="entry name" value="Nucleotide-diphospho-sugar transferases"/>
    <property type="match status" value="1"/>
</dbReference>
<evidence type="ECO:0000256" key="3">
    <source>
        <dbReference type="ARBA" id="ARBA00022490"/>
    </source>
</evidence>
<dbReference type="CDD" id="cd04181">
    <property type="entry name" value="NTP_transferase"/>
    <property type="match status" value="1"/>
</dbReference>
<dbReference type="HOGENOM" id="CLU_029499_0_2_2"/>
<keyword evidence="9" id="KW-1185">Reference proteome</keyword>
<dbReference type="Pfam" id="PF00483">
    <property type="entry name" value="NTP_transferase"/>
    <property type="match status" value="1"/>
</dbReference>
<reference evidence="9" key="1">
    <citation type="submission" date="2013-06" db="EMBL/GenBank/DDBJ databases">
        <title>Complete Genome Sequence of Hyperthermophilic Palaeococcus pacificus DY20341T, Isolated from a Deep-Sea Hydrothermal Sediments.</title>
        <authorList>
            <person name="Zeng X."/>
            <person name="Shao Z."/>
        </authorList>
    </citation>
    <scope>NUCLEOTIDE SEQUENCE [LARGE SCALE GENOMIC DNA]</scope>
    <source>
        <strain evidence="9">DY20341</strain>
    </source>
</reference>
<feature type="domain" description="Nucleotidyl transferase" evidence="6">
    <location>
        <begin position="37"/>
        <end position="265"/>
    </location>
</feature>
<dbReference type="InterPro" id="IPR056764">
    <property type="entry name" value="LbH_EIF2B3/5"/>
</dbReference>
<dbReference type="STRING" id="1343739.PAP_02565"/>
<keyword evidence="3" id="KW-0963">Cytoplasm</keyword>
<dbReference type="Gene3D" id="3.90.550.10">
    <property type="entry name" value="Spore Coat Polysaccharide Biosynthesis Protein SpsA, Chain A"/>
    <property type="match status" value="1"/>
</dbReference>
<evidence type="ECO:0000256" key="1">
    <source>
        <dbReference type="ARBA" id="ARBA00004514"/>
    </source>
</evidence>
<dbReference type="eggNOG" id="arCOG00666">
    <property type="taxonomic scope" value="Archaea"/>
</dbReference>
<evidence type="ECO:0000259" key="6">
    <source>
        <dbReference type="Pfam" id="PF00483"/>
    </source>
</evidence>
<dbReference type="SUPFAM" id="SSF51161">
    <property type="entry name" value="Trimeric LpxA-like enzymes"/>
    <property type="match status" value="1"/>
</dbReference>
<dbReference type="InterPro" id="IPR029044">
    <property type="entry name" value="Nucleotide-diphossugar_trans"/>
</dbReference>
<dbReference type="InterPro" id="IPR050486">
    <property type="entry name" value="Mannose-1P_guanyltransferase"/>
</dbReference>
<proteinExistence type="predicted"/>
<evidence type="ECO:0000256" key="4">
    <source>
        <dbReference type="ARBA" id="ARBA00022540"/>
    </source>
</evidence>
<dbReference type="Proteomes" id="UP000027981">
    <property type="component" value="Chromosome"/>
</dbReference>
<name>A0A075LS31_9EURY</name>
<dbReference type="Pfam" id="PF25084">
    <property type="entry name" value="LbH_EIF2B"/>
    <property type="match status" value="1"/>
</dbReference>
<dbReference type="PANTHER" id="PTHR22572">
    <property type="entry name" value="SUGAR-1-PHOSPHATE GUANYL TRANSFERASE"/>
    <property type="match status" value="1"/>
</dbReference>
<feature type="domain" description="EIF2B subunit epsilon/gamma LbH" evidence="7">
    <location>
        <begin position="290"/>
        <end position="370"/>
    </location>
</feature>
<evidence type="ECO:0000313" key="8">
    <source>
        <dbReference type="EMBL" id="AIF68941.1"/>
    </source>
</evidence>
<dbReference type="InterPro" id="IPR011004">
    <property type="entry name" value="Trimer_LpxA-like_sf"/>
</dbReference>
<protein>
    <recommendedName>
        <fullName evidence="2">Bifunctional protein GlmU</fullName>
    </recommendedName>
</protein>
<accession>A0A075LS31</accession>
<comment type="subcellular location">
    <subcellularLocation>
        <location evidence="1">Cytoplasm</location>
        <location evidence="1">Cytosol</location>
    </subcellularLocation>
</comment>
<dbReference type="EMBL" id="CP006019">
    <property type="protein sequence ID" value="AIF68941.1"/>
    <property type="molecule type" value="Genomic_DNA"/>
</dbReference>
<dbReference type="KEGG" id="ppac:PAP_02565"/>
<keyword evidence="5" id="KW-0648">Protein biosynthesis</keyword>
<dbReference type="Gene3D" id="2.160.10.10">
    <property type="entry name" value="Hexapeptide repeat proteins"/>
    <property type="match status" value="1"/>
</dbReference>
<evidence type="ECO:0000256" key="5">
    <source>
        <dbReference type="ARBA" id="ARBA00022917"/>
    </source>
</evidence>
<gene>
    <name evidence="8" type="ORF">PAP_02565</name>
</gene>
<dbReference type="CDD" id="cd03356">
    <property type="entry name" value="LbH_G1P_AT_C_like"/>
    <property type="match status" value="1"/>
</dbReference>
<sequence>MGERNEQRMIFPFYPLWVSTKYIRSGKQLILGGYMQAVLMAGGKGTRLLPLTVYRPKPMIPFFNRPMVEYILRSLVEMGVDEVFILVGYLKERIMDYFGDGSELGIEIHYSNKDNIKLGTAGATRKVVDMIDDTFMVVSSDVLTNLDLKALYEYHKKKKALATIALSQVEDPTQYGIAIVDSKNRITHFKEKPKPEEAFSNLVNAGIYVFEPEVFDLVPKGQEFDYSKNLFPKMLDENLPLYGFPFKEYWNDVGRPSSFLQAINDVFLGKLKLPEARVDTLKGNVEYGGAIFTGQRCRIRRFNVRGFAVIGDNVEIGRNVKIEHSVIFSNTVIEEGAEIKEAIIGENVYIGKGVLIKEGSVIGDNSVIEDFSKIGSNVKIWVESRIGKESIILPD</sequence>
<evidence type="ECO:0000259" key="7">
    <source>
        <dbReference type="Pfam" id="PF25084"/>
    </source>
</evidence>
<dbReference type="AlphaFoldDB" id="A0A075LS31"/>
<organism evidence="8 9">
    <name type="scientific">Palaeococcus pacificus DY20341</name>
    <dbReference type="NCBI Taxonomy" id="1343739"/>
    <lineage>
        <taxon>Archaea</taxon>
        <taxon>Methanobacteriati</taxon>
        <taxon>Methanobacteriota</taxon>
        <taxon>Thermococci</taxon>
        <taxon>Thermococcales</taxon>
        <taxon>Thermococcaceae</taxon>
        <taxon>Palaeococcus</taxon>
    </lineage>
</organism>
<evidence type="ECO:0000313" key="9">
    <source>
        <dbReference type="Proteomes" id="UP000027981"/>
    </source>
</evidence>
<reference evidence="8 9" key="2">
    <citation type="journal article" date="2015" name="Genome Announc.">
        <title>Complete Genome Sequence of Hyperthermophilic Piezophilic Archaeon Palaeococcus pacificus DY20341T, Isolated from Deep-Sea Hydrothermal Sediments.</title>
        <authorList>
            <person name="Zeng X."/>
            <person name="Jebbar M."/>
            <person name="Shao Z."/>
        </authorList>
    </citation>
    <scope>NUCLEOTIDE SEQUENCE [LARGE SCALE GENOMIC DNA]</scope>
    <source>
        <strain evidence="8 9">DY20341</strain>
    </source>
</reference>
<dbReference type="InterPro" id="IPR005835">
    <property type="entry name" value="NTP_transferase_dom"/>
</dbReference>
<evidence type="ECO:0000256" key="2">
    <source>
        <dbReference type="ARBA" id="ARBA00013414"/>
    </source>
</evidence>
<keyword evidence="4" id="KW-0396">Initiation factor</keyword>